<keyword evidence="5" id="KW-0819">tRNA processing</keyword>
<comment type="caution">
    <text evidence="8">The sequence shown here is derived from an EMBL/GenBank/DDBJ whole genome shotgun (WGS) entry which is preliminary data.</text>
</comment>
<dbReference type="Proteomes" id="UP000297475">
    <property type="component" value="Unassembled WGS sequence"/>
</dbReference>
<proteinExistence type="inferred from homology"/>
<evidence type="ECO:0000256" key="5">
    <source>
        <dbReference type="ARBA" id="ARBA00022694"/>
    </source>
</evidence>
<dbReference type="Gene3D" id="3.30.420.40">
    <property type="match status" value="2"/>
</dbReference>
<dbReference type="InterPro" id="IPR022496">
    <property type="entry name" value="T6A_TsaB"/>
</dbReference>
<feature type="domain" description="Gcp-like" evidence="7">
    <location>
        <begin position="34"/>
        <end position="158"/>
    </location>
</feature>
<dbReference type="GO" id="GO:0002949">
    <property type="term" value="P:tRNA threonylcarbamoyladenosine modification"/>
    <property type="evidence" value="ECO:0007669"/>
    <property type="project" value="InterPro"/>
</dbReference>
<dbReference type="InterPro" id="IPR000905">
    <property type="entry name" value="Gcp-like_dom"/>
</dbReference>
<evidence type="ECO:0000256" key="3">
    <source>
        <dbReference type="ARBA" id="ARBA00019012"/>
    </source>
</evidence>
<evidence type="ECO:0000256" key="2">
    <source>
        <dbReference type="ARBA" id="ARBA00010493"/>
    </source>
</evidence>
<dbReference type="RefSeq" id="WP_135480321.1">
    <property type="nucleotide sequence ID" value="NZ_SRMF01000001.1"/>
</dbReference>
<evidence type="ECO:0000256" key="1">
    <source>
        <dbReference type="ARBA" id="ARBA00004496"/>
    </source>
</evidence>
<comment type="subcellular location">
    <subcellularLocation>
        <location evidence="1">Cytoplasm</location>
    </subcellularLocation>
</comment>
<organism evidence="8 9">
    <name type="scientific">Natronospirillum operosum</name>
    <dbReference type="NCBI Taxonomy" id="2759953"/>
    <lineage>
        <taxon>Bacteria</taxon>
        <taxon>Pseudomonadati</taxon>
        <taxon>Pseudomonadota</taxon>
        <taxon>Gammaproteobacteria</taxon>
        <taxon>Oceanospirillales</taxon>
        <taxon>Natronospirillaceae</taxon>
        <taxon>Natronospirillum</taxon>
    </lineage>
</organism>
<evidence type="ECO:0000256" key="4">
    <source>
        <dbReference type="ARBA" id="ARBA00022490"/>
    </source>
</evidence>
<dbReference type="FunFam" id="3.30.420.40:FF:000097">
    <property type="entry name" value="tRNA threonylcarbamoyladenosine biosynthesis protein TsaB"/>
    <property type="match status" value="1"/>
</dbReference>
<comment type="similarity">
    <text evidence="2">Belongs to the KAE1 / TsaD family. TsaB subfamily.</text>
</comment>
<dbReference type="NCBIfam" id="TIGR03725">
    <property type="entry name" value="T6A_YeaZ"/>
    <property type="match status" value="1"/>
</dbReference>
<dbReference type="EMBL" id="SRMF01000001">
    <property type="protein sequence ID" value="TGG95011.1"/>
    <property type="molecule type" value="Genomic_DNA"/>
</dbReference>
<evidence type="ECO:0000256" key="6">
    <source>
        <dbReference type="ARBA" id="ARBA00032446"/>
    </source>
</evidence>
<dbReference type="GO" id="GO:0016740">
    <property type="term" value="F:transferase activity"/>
    <property type="evidence" value="ECO:0007669"/>
    <property type="project" value="UniProtKB-KW"/>
</dbReference>
<evidence type="ECO:0000313" key="8">
    <source>
        <dbReference type="EMBL" id="TGG95011.1"/>
    </source>
</evidence>
<keyword evidence="4" id="KW-0963">Cytoplasm</keyword>
<evidence type="ECO:0000259" key="7">
    <source>
        <dbReference type="Pfam" id="PF00814"/>
    </source>
</evidence>
<evidence type="ECO:0000313" key="9">
    <source>
        <dbReference type="Proteomes" id="UP000297475"/>
    </source>
</evidence>
<dbReference type="SUPFAM" id="SSF53067">
    <property type="entry name" value="Actin-like ATPase domain"/>
    <property type="match status" value="2"/>
</dbReference>
<dbReference type="PANTHER" id="PTHR11735">
    <property type="entry name" value="TRNA N6-ADENOSINE THREONYLCARBAMOYLTRANSFERASE"/>
    <property type="match status" value="1"/>
</dbReference>
<dbReference type="GO" id="GO:0005829">
    <property type="term" value="C:cytosol"/>
    <property type="evidence" value="ECO:0007669"/>
    <property type="project" value="TreeGrafter"/>
</dbReference>
<dbReference type="CDD" id="cd24032">
    <property type="entry name" value="ASKHA_NBD_TsaB"/>
    <property type="match status" value="1"/>
</dbReference>
<dbReference type="AlphaFoldDB" id="A0A4Z0WH39"/>
<name>A0A4Z0WH39_9GAMM</name>
<keyword evidence="8" id="KW-0808">Transferase</keyword>
<dbReference type="InterPro" id="IPR043129">
    <property type="entry name" value="ATPase_NBD"/>
</dbReference>
<dbReference type="OrthoDB" id="9784166at2"/>
<sequence length="228" mass="24571">MTRLLALDTTTEACSVALWEADGLVVYDHTLEPRSHTRRLLPMVESLLAQAGWSLTQLAGIACTRGPGSFTGVRVGVSAVQGLAYAAELPVLSLSTLDVLAWQGVQTQPECRHWQVAMDARMGEIYCADYDWDPATGLHRTTPEQLLKPDRLTLLAGPDVGRIGAGWALPELAATGASVDAALPHARSVAAWAHELLGRDLADWQPPHQLQPVYLRDQVADRRPAAGG</sequence>
<dbReference type="Pfam" id="PF00814">
    <property type="entry name" value="TsaD"/>
    <property type="match status" value="1"/>
</dbReference>
<protein>
    <recommendedName>
        <fullName evidence="3">tRNA threonylcarbamoyladenosine biosynthesis protein TsaB</fullName>
    </recommendedName>
    <alternativeName>
        <fullName evidence="6">t(6)A37 threonylcarbamoyladenosine biosynthesis protein TsaB</fullName>
    </alternativeName>
</protein>
<keyword evidence="9" id="KW-1185">Reference proteome</keyword>
<reference evidence="8 9" key="1">
    <citation type="submission" date="2019-04" db="EMBL/GenBank/DDBJ databases">
        <title>Natronospirillum operosus gen. nov., sp. nov., a haloalkaliphilic satellite isolated from decaying biomass of laboratory culture of cyanobacterium Geitlerinema sp. and proposal of Natronospirillaceae fam. nov. and Saccharospirillaceae fam. nov.</title>
        <authorList>
            <person name="Kevbrin V."/>
            <person name="Boltyanskaya Y."/>
            <person name="Koziaeva V."/>
            <person name="Grouzdev D.S."/>
            <person name="Park M."/>
            <person name="Cho J."/>
        </authorList>
    </citation>
    <scope>NUCLEOTIDE SEQUENCE [LARGE SCALE GENOMIC DNA]</scope>
    <source>
        <strain evidence="8 9">G-116</strain>
    </source>
</reference>
<dbReference type="PANTHER" id="PTHR11735:SF11">
    <property type="entry name" value="TRNA THREONYLCARBAMOYLADENOSINE BIOSYNTHESIS PROTEIN TSAB"/>
    <property type="match status" value="1"/>
</dbReference>
<accession>A0A4Z0WH39</accession>
<gene>
    <name evidence="8" type="primary">tsaB</name>
    <name evidence="8" type="ORF">E4656_00855</name>
</gene>